<dbReference type="Proteomes" id="UP000093561">
    <property type="component" value="Unassembled WGS sequence"/>
</dbReference>
<evidence type="ECO:0000313" key="1">
    <source>
        <dbReference type="Proteomes" id="UP000093561"/>
    </source>
</evidence>
<dbReference type="AlphaFoldDB" id="A0AAF5Q5U7"/>
<name>A0AAF5Q5U7_WUCBA</name>
<proteinExistence type="predicted"/>
<reference evidence="2" key="3">
    <citation type="submission" date="2024-02" db="UniProtKB">
        <authorList>
            <consortium name="WormBaseParasite"/>
        </authorList>
    </citation>
    <scope>IDENTIFICATION</scope>
    <source>
        <strain evidence="2">pt0022</strain>
    </source>
</reference>
<evidence type="ECO:0000313" key="2">
    <source>
        <dbReference type="WBParaSite" id="mrna-Wban_10530"/>
    </source>
</evidence>
<sequence>MKKRFDEKCCFIRMTQLEKKSKLGTETLLLQGPASVEAERERERNEEKE</sequence>
<reference evidence="1" key="2">
    <citation type="journal article" date="2016" name="Mol. Ecol.">
        <title>Population genomics of the filarial nematode parasite Wuchereria bancrofti from mosquitoes.</title>
        <authorList>
            <person name="Small S.T."/>
            <person name="Reimer L.J."/>
            <person name="Tisch D.J."/>
            <person name="King C.L."/>
            <person name="Christensen B.M."/>
            <person name="Siba P.M."/>
            <person name="Kazura J.W."/>
            <person name="Serre D."/>
            <person name="Zimmerman P.A."/>
        </authorList>
    </citation>
    <scope>NUCLEOTIDE SEQUENCE</scope>
    <source>
        <strain evidence="1">pt0022</strain>
    </source>
</reference>
<dbReference type="WBParaSite" id="mrna-Wban_10530">
    <property type="protein sequence ID" value="mrna-Wban_10530"/>
    <property type="gene ID" value="Wban_10530"/>
</dbReference>
<protein>
    <submittedName>
        <fullName evidence="2">Uncharacterized protein</fullName>
    </submittedName>
</protein>
<accession>A0AAF5Q5U7</accession>
<reference evidence="1" key="1">
    <citation type="submission" date="2015-03" db="EMBL/GenBank/DDBJ databases">
        <title>Wuchereria bancrofti Genome Sequencing Papua New Guinea Strain.</title>
        <authorList>
            <person name="Small S.T."/>
            <person name="Serre D."/>
            <person name="Zimmerman P.A."/>
        </authorList>
    </citation>
    <scope>NUCLEOTIDE SEQUENCE [LARGE SCALE GENOMIC DNA]</scope>
    <source>
        <strain evidence="1">pt0022</strain>
    </source>
</reference>
<organism evidence="1 2">
    <name type="scientific">Wuchereria bancrofti</name>
    <dbReference type="NCBI Taxonomy" id="6293"/>
    <lineage>
        <taxon>Eukaryota</taxon>
        <taxon>Metazoa</taxon>
        <taxon>Ecdysozoa</taxon>
        <taxon>Nematoda</taxon>
        <taxon>Chromadorea</taxon>
        <taxon>Rhabditida</taxon>
        <taxon>Spirurina</taxon>
        <taxon>Spiruromorpha</taxon>
        <taxon>Filarioidea</taxon>
        <taxon>Onchocercidae</taxon>
        <taxon>Wuchereria</taxon>
    </lineage>
</organism>